<dbReference type="EnsemblMetazoa" id="XM_014401316.2">
    <property type="protein sequence ID" value="XP_014256802.1"/>
    <property type="gene ID" value="LOC106670738"/>
</dbReference>
<evidence type="ECO:0000313" key="2">
    <source>
        <dbReference type="Proteomes" id="UP000494040"/>
    </source>
</evidence>
<reference evidence="1" key="1">
    <citation type="submission" date="2022-01" db="UniProtKB">
        <authorList>
            <consortium name="EnsemblMetazoa"/>
        </authorList>
    </citation>
    <scope>IDENTIFICATION</scope>
</reference>
<dbReference type="Proteomes" id="UP000494040">
    <property type="component" value="Unassembled WGS sequence"/>
</dbReference>
<protein>
    <submittedName>
        <fullName evidence="1">Uncharacterized protein</fullName>
    </submittedName>
</protein>
<organism evidence="1 2">
    <name type="scientific">Cimex lectularius</name>
    <name type="common">Bed bug</name>
    <name type="synonym">Acanthia lectularia</name>
    <dbReference type="NCBI Taxonomy" id="79782"/>
    <lineage>
        <taxon>Eukaryota</taxon>
        <taxon>Metazoa</taxon>
        <taxon>Ecdysozoa</taxon>
        <taxon>Arthropoda</taxon>
        <taxon>Hexapoda</taxon>
        <taxon>Insecta</taxon>
        <taxon>Pterygota</taxon>
        <taxon>Neoptera</taxon>
        <taxon>Paraneoptera</taxon>
        <taxon>Hemiptera</taxon>
        <taxon>Heteroptera</taxon>
        <taxon>Panheteroptera</taxon>
        <taxon>Cimicomorpha</taxon>
        <taxon>Cimicidae</taxon>
        <taxon>Cimex</taxon>
    </lineage>
</organism>
<proteinExistence type="predicted"/>
<evidence type="ECO:0000313" key="1">
    <source>
        <dbReference type="EnsemblMetazoa" id="XP_014256802.1"/>
    </source>
</evidence>
<dbReference type="RefSeq" id="XP_014256802.1">
    <property type="nucleotide sequence ID" value="XM_014401316.2"/>
</dbReference>
<name>A0A8I6S4R4_CIMLE</name>
<dbReference type="KEGG" id="clec:106670738"/>
<keyword evidence="2" id="KW-1185">Reference proteome</keyword>
<dbReference type="GeneID" id="106670738"/>
<accession>A0A8I6S4R4</accession>
<dbReference type="AlphaFoldDB" id="A0A8I6S4R4"/>
<sequence>MKLIISLLTDKEIRRYCFFKLLFRKQLSSHHQSVQKENMEKNPDYDKLLGELAKFLDTLEGSDWSEFTEMEEALSELKGQLALFRDHLVTNGDLEKASVEDTLRDLILSEMAEMTSLMVKLSTNQQTLEPLKTKNQKK</sequence>